<dbReference type="Pfam" id="PF13450">
    <property type="entry name" value="NAD_binding_8"/>
    <property type="match status" value="1"/>
</dbReference>
<dbReference type="EMBL" id="NLAX01001139">
    <property type="protein sequence ID" value="PKS06083.1"/>
    <property type="molecule type" value="Genomic_DNA"/>
</dbReference>
<dbReference type="PANTHER" id="PTHR47178">
    <property type="entry name" value="MONOOXYGENASE, FAD-BINDING"/>
    <property type="match status" value="1"/>
</dbReference>
<dbReference type="STRING" id="41688.A0A2N3N0X7"/>
<name>A0A2N3N0X7_9PEZI</name>
<dbReference type="AlphaFoldDB" id="A0A2N3N0X7"/>
<keyword evidence="4" id="KW-0560">Oxidoreductase</keyword>
<evidence type="ECO:0000256" key="3">
    <source>
        <dbReference type="ARBA" id="ARBA00022827"/>
    </source>
</evidence>
<evidence type="ECO:0000313" key="6">
    <source>
        <dbReference type="EMBL" id="PKS06083.1"/>
    </source>
</evidence>
<evidence type="ECO:0008006" key="8">
    <source>
        <dbReference type="Google" id="ProtNLM"/>
    </source>
</evidence>
<dbReference type="GO" id="GO:0004497">
    <property type="term" value="F:monooxygenase activity"/>
    <property type="evidence" value="ECO:0007669"/>
    <property type="project" value="UniProtKB-KW"/>
</dbReference>
<gene>
    <name evidence="6" type="ORF">jhhlp_007917</name>
</gene>
<dbReference type="InParanoid" id="A0A2N3N0X7"/>
<keyword evidence="3" id="KW-0274">FAD</keyword>
<dbReference type="SUPFAM" id="SSF51905">
    <property type="entry name" value="FAD/NAD(P)-binding domain"/>
    <property type="match status" value="1"/>
</dbReference>
<dbReference type="PANTHER" id="PTHR47178:SF3">
    <property type="entry name" value="FAD-BINDING DOMAIN-CONTAINING PROTEIN"/>
    <property type="match status" value="1"/>
</dbReference>
<keyword evidence="7" id="KW-1185">Reference proteome</keyword>
<evidence type="ECO:0000256" key="1">
    <source>
        <dbReference type="ARBA" id="ARBA00001974"/>
    </source>
</evidence>
<comment type="caution">
    <text evidence="6">The sequence shown here is derived from an EMBL/GenBank/DDBJ whole genome shotgun (WGS) entry which is preliminary data.</text>
</comment>
<proteinExistence type="predicted"/>
<evidence type="ECO:0000256" key="5">
    <source>
        <dbReference type="ARBA" id="ARBA00023033"/>
    </source>
</evidence>
<organism evidence="6 7">
    <name type="scientific">Lomentospora prolificans</name>
    <dbReference type="NCBI Taxonomy" id="41688"/>
    <lineage>
        <taxon>Eukaryota</taxon>
        <taxon>Fungi</taxon>
        <taxon>Dikarya</taxon>
        <taxon>Ascomycota</taxon>
        <taxon>Pezizomycotina</taxon>
        <taxon>Sordariomycetes</taxon>
        <taxon>Hypocreomycetidae</taxon>
        <taxon>Microascales</taxon>
        <taxon>Microascaceae</taxon>
        <taxon>Lomentospora</taxon>
    </lineage>
</organism>
<evidence type="ECO:0000256" key="2">
    <source>
        <dbReference type="ARBA" id="ARBA00022630"/>
    </source>
</evidence>
<accession>A0A2N3N0X7</accession>
<dbReference type="PRINTS" id="PR00420">
    <property type="entry name" value="RNGMNOXGNASE"/>
</dbReference>
<reference evidence="6 7" key="1">
    <citation type="journal article" date="2017" name="G3 (Bethesda)">
        <title>First Draft Genome Sequence of the Pathogenic Fungus Lomentospora prolificans (Formerly Scedosporium prolificans).</title>
        <authorList>
            <person name="Luo R."/>
            <person name="Zimin A."/>
            <person name="Workman R."/>
            <person name="Fan Y."/>
            <person name="Pertea G."/>
            <person name="Grossman N."/>
            <person name="Wear M.P."/>
            <person name="Jia B."/>
            <person name="Miller H."/>
            <person name="Casadevall A."/>
            <person name="Timp W."/>
            <person name="Zhang S.X."/>
            <person name="Salzberg S.L."/>
        </authorList>
    </citation>
    <scope>NUCLEOTIDE SEQUENCE [LARGE SCALE GENOMIC DNA]</scope>
    <source>
        <strain evidence="6 7">JHH-5317</strain>
    </source>
</reference>
<evidence type="ECO:0000256" key="4">
    <source>
        <dbReference type="ARBA" id="ARBA00023002"/>
    </source>
</evidence>
<dbReference type="InterPro" id="IPR036188">
    <property type="entry name" value="FAD/NAD-bd_sf"/>
</dbReference>
<evidence type="ECO:0000313" key="7">
    <source>
        <dbReference type="Proteomes" id="UP000233524"/>
    </source>
</evidence>
<comment type="cofactor">
    <cofactor evidence="1">
        <name>FAD</name>
        <dbReference type="ChEBI" id="CHEBI:57692"/>
    </cofactor>
</comment>
<dbReference type="Gene3D" id="3.50.50.60">
    <property type="entry name" value="FAD/NAD(P)-binding domain"/>
    <property type="match status" value="1"/>
</dbReference>
<keyword evidence="5" id="KW-0503">Monooxygenase</keyword>
<sequence>MTTNLDSAVAIIGAGITGLLAAQALKKNGYANVVIFERDSGPNVRARDWTILIHWALPTLQELVPEDVWESFPRAVCNPHLDFNEEIELLPCFNGVTGDILFKSPTPGARRVTRQRLREVLFAGVDVRWGKELTQLTSSPDAVHLTFSDGETYDAQFVFGADGTSSSVRRLLLGDDAAKARKTGMMFATGIVSDGDIAKTKRIVDAHPVAAIAMGTHAVAGCGGMV</sequence>
<protein>
    <recommendedName>
        <fullName evidence="8">FAD-binding domain-containing protein</fullName>
    </recommendedName>
</protein>
<keyword evidence="2" id="KW-0285">Flavoprotein</keyword>
<dbReference type="OrthoDB" id="47494at2759"/>
<dbReference type="VEuPathDB" id="FungiDB:jhhlp_007917"/>
<dbReference type="Proteomes" id="UP000233524">
    <property type="component" value="Unassembled WGS sequence"/>
</dbReference>